<keyword evidence="2" id="KW-0472">Membrane</keyword>
<reference evidence="4" key="1">
    <citation type="journal article" date="2019" name="Int. J. Syst. Evol. Microbiol.">
        <title>The Global Catalogue of Microorganisms (GCM) 10K type strain sequencing project: providing services to taxonomists for standard genome sequencing and annotation.</title>
        <authorList>
            <consortium name="The Broad Institute Genomics Platform"/>
            <consortium name="The Broad Institute Genome Sequencing Center for Infectious Disease"/>
            <person name="Wu L."/>
            <person name="Ma J."/>
        </authorList>
    </citation>
    <scope>NUCLEOTIDE SEQUENCE [LARGE SCALE GENOMIC DNA]</scope>
    <source>
        <strain evidence="4">CGMCC 4.7275</strain>
    </source>
</reference>
<organism evidence="3 4">
    <name type="scientific">Streptomyces camponoticapitis</name>
    <dbReference type="NCBI Taxonomy" id="1616125"/>
    <lineage>
        <taxon>Bacteria</taxon>
        <taxon>Bacillati</taxon>
        <taxon>Actinomycetota</taxon>
        <taxon>Actinomycetes</taxon>
        <taxon>Kitasatosporales</taxon>
        <taxon>Streptomycetaceae</taxon>
        <taxon>Streptomyces</taxon>
    </lineage>
</organism>
<name>A0ABQ2EJZ5_9ACTN</name>
<comment type="caution">
    <text evidence="3">The sequence shown here is derived from an EMBL/GenBank/DDBJ whole genome shotgun (WGS) entry which is preliminary data.</text>
</comment>
<accession>A0ABQ2EJZ5</accession>
<evidence type="ECO:0000256" key="1">
    <source>
        <dbReference type="SAM" id="MobiDB-lite"/>
    </source>
</evidence>
<keyword evidence="4" id="KW-1185">Reference proteome</keyword>
<gene>
    <name evidence="3" type="ORF">GCM10011583_49350</name>
</gene>
<proteinExistence type="predicted"/>
<evidence type="ECO:0000256" key="2">
    <source>
        <dbReference type="SAM" id="Phobius"/>
    </source>
</evidence>
<keyword evidence="2" id="KW-0812">Transmembrane</keyword>
<feature type="region of interest" description="Disordered" evidence="1">
    <location>
        <begin position="153"/>
        <end position="173"/>
    </location>
</feature>
<dbReference type="Proteomes" id="UP000660265">
    <property type="component" value="Unassembled WGS sequence"/>
</dbReference>
<dbReference type="EMBL" id="BMMV01000017">
    <property type="protein sequence ID" value="GGK11377.1"/>
    <property type="molecule type" value="Genomic_DNA"/>
</dbReference>
<feature type="transmembrane region" description="Helical" evidence="2">
    <location>
        <begin position="354"/>
        <end position="372"/>
    </location>
</feature>
<dbReference type="RefSeq" id="WP_189109727.1">
    <property type="nucleotide sequence ID" value="NZ_BMMV01000017.1"/>
</dbReference>
<keyword evidence="2" id="KW-1133">Transmembrane helix</keyword>
<feature type="compositionally biased region" description="Low complexity" evidence="1">
    <location>
        <begin position="164"/>
        <end position="173"/>
    </location>
</feature>
<protein>
    <submittedName>
        <fullName evidence="3">Uncharacterized protein</fullName>
    </submittedName>
</protein>
<evidence type="ECO:0000313" key="3">
    <source>
        <dbReference type="EMBL" id="GGK11377.1"/>
    </source>
</evidence>
<sequence length="373" mass="39737">MSDATKDDALSDDLPDADILKALAPYMARGGGGAASLVRIRDIERRQLVRGDVVRFTERRTETQRTAFGTEDLSALPLYEGAIADHPLPAPEGPGKLTLIRSASYRLVPCPCDGGTQQCASCSGCGRHPCSCRNEPPACDVCLDVAPCSQCETTGRRGGRTTKARPAAAGPRATAPGAQRITCAVCGTAEAACPRCSGRGRIRCPQCDGRGHESCARCSGRGVGTHEVCGGRGSLSHWVEGTVEYANEKASLSLPRPDWPDKVRDRLAGAARWQQLDIPPGGGVPAGVDHEHRAAVSEHLARGTVELSRRVTLETCPLARVELVDEPNRVFYVFPGARRLEVVPTLSNQLKRRLIAAGAVIVIIVVLILWLAS</sequence>
<evidence type="ECO:0000313" key="4">
    <source>
        <dbReference type="Proteomes" id="UP000660265"/>
    </source>
</evidence>